<dbReference type="AlphaFoldDB" id="A0AAQ4QC65"/>
<evidence type="ECO:0000313" key="8">
    <source>
        <dbReference type="Ensembl" id="ENSGACP00000047893.1"/>
    </source>
</evidence>
<accession>A0AAQ4QC65</accession>
<reference evidence="8" key="2">
    <citation type="submission" date="2025-08" db="UniProtKB">
        <authorList>
            <consortium name="Ensembl"/>
        </authorList>
    </citation>
    <scope>IDENTIFICATION</scope>
</reference>
<reference evidence="8 9" key="1">
    <citation type="journal article" date="2021" name="G3 (Bethesda)">
        <title>Improved contiguity of the threespine stickleback genome using long-read sequencing.</title>
        <authorList>
            <person name="Nath S."/>
            <person name="Shaw D.E."/>
            <person name="White M.A."/>
        </authorList>
    </citation>
    <scope>NUCLEOTIDE SEQUENCE [LARGE SCALE GENOMIC DNA]</scope>
    <source>
        <strain evidence="8 9">Lake Benthic</strain>
    </source>
</reference>
<keyword evidence="5 7" id="KW-0472">Membrane</keyword>
<feature type="transmembrane region" description="Helical" evidence="7">
    <location>
        <begin position="106"/>
        <end position="127"/>
    </location>
</feature>
<evidence type="ECO:0000256" key="5">
    <source>
        <dbReference type="ARBA" id="ARBA00023136"/>
    </source>
</evidence>
<feature type="transmembrane region" description="Helical" evidence="7">
    <location>
        <begin position="78"/>
        <end position="100"/>
    </location>
</feature>
<evidence type="ECO:0000256" key="3">
    <source>
        <dbReference type="ARBA" id="ARBA00022692"/>
    </source>
</evidence>
<sequence>MALFSVFSKLVLIETAVYSVFYFILTLFLISRKRLLLAYRTGALVWDVGVLILLVILQVLHLYSGVRVHLMETTGPTLSHLIVTGITILPTLYFLFYQTYVIPLDVVLSGVLLFFYSLDGVLTFFFLCRLARSVSFSGETSFYLTSYNEWQSI</sequence>
<organism evidence="8 9">
    <name type="scientific">Gasterosteus aculeatus aculeatus</name>
    <name type="common">three-spined stickleback</name>
    <dbReference type="NCBI Taxonomy" id="481459"/>
    <lineage>
        <taxon>Eukaryota</taxon>
        <taxon>Metazoa</taxon>
        <taxon>Chordata</taxon>
        <taxon>Craniata</taxon>
        <taxon>Vertebrata</taxon>
        <taxon>Euteleostomi</taxon>
        <taxon>Actinopterygii</taxon>
        <taxon>Neopterygii</taxon>
        <taxon>Teleostei</taxon>
        <taxon>Neoteleostei</taxon>
        <taxon>Acanthomorphata</taxon>
        <taxon>Eupercaria</taxon>
        <taxon>Perciformes</taxon>
        <taxon>Cottioidei</taxon>
        <taxon>Gasterosteales</taxon>
        <taxon>Gasterosteidae</taxon>
        <taxon>Gasterosteus</taxon>
    </lineage>
</organism>
<evidence type="ECO:0008006" key="10">
    <source>
        <dbReference type="Google" id="ProtNLM"/>
    </source>
</evidence>
<dbReference type="GO" id="GO:1905515">
    <property type="term" value="P:non-motile cilium assembly"/>
    <property type="evidence" value="ECO:0007669"/>
    <property type="project" value="TreeGrafter"/>
</dbReference>
<dbReference type="Ensembl" id="ENSGACT00000075140.1">
    <property type="protein sequence ID" value="ENSGACP00000047893.1"/>
    <property type="gene ID" value="ENSGACG00000029801.1"/>
</dbReference>
<dbReference type="PANTHER" id="PTHR13531">
    <property type="entry name" value="GEO07735P1-RELATED-RELATED"/>
    <property type="match status" value="1"/>
</dbReference>
<evidence type="ECO:0000256" key="6">
    <source>
        <dbReference type="ARBA" id="ARBA00023273"/>
    </source>
</evidence>
<name>A0AAQ4QC65_GASAC</name>
<comment type="subcellular location">
    <subcellularLocation>
        <location evidence="1">Cell projection</location>
        <location evidence="1">Cilium</location>
    </subcellularLocation>
    <subcellularLocation>
        <location evidence="2">Membrane</location>
        <topology evidence="2">Multi-pass membrane protein</topology>
    </subcellularLocation>
</comment>
<proteinExistence type="predicted"/>
<reference evidence="8" key="3">
    <citation type="submission" date="2025-09" db="UniProtKB">
        <authorList>
            <consortium name="Ensembl"/>
        </authorList>
    </citation>
    <scope>IDENTIFICATION</scope>
</reference>
<feature type="transmembrane region" description="Helical" evidence="7">
    <location>
        <begin position="12"/>
        <end position="31"/>
    </location>
</feature>
<dbReference type="PANTHER" id="PTHR13531:SF8">
    <property type="entry name" value="TRANSMEMBRANE PROTEIN 80"/>
    <property type="match status" value="1"/>
</dbReference>
<keyword evidence="9" id="KW-1185">Reference proteome</keyword>
<evidence type="ECO:0000256" key="7">
    <source>
        <dbReference type="SAM" id="Phobius"/>
    </source>
</evidence>
<dbReference type="GO" id="GO:0016020">
    <property type="term" value="C:membrane"/>
    <property type="evidence" value="ECO:0007669"/>
    <property type="project" value="UniProtKB-SubCell"/>
</dbReference>
<keyword evidence="3 7" id="KW-0812">Transmembrane</keyword>
<evidence type="ECO:0000313" key="9">
    <source>
        <dbReference type="Proteomes" id="UP000007635"/>
    </source>
</evidence>
<keyword evidence="4 7" id="KW-1133">Transmembrane helix</keyword>
<keyword evidence="6" id="KW-0966">Cell projection</keyword>
<evidence type="ECO:0000256" key="2">
    <source>
        <dbReference type="ARBA" id="ARBA00004141"/>
    </source>
</evidence>
<evidence type="ECO:0000256" key="1">
    <source>
        <dbReference type="ARBA" id="ARBA00004138"/>
    </source>
</evidence>
<protein>
    <recommendedName>
        <fullName evidence="10">Transmembrane protein 80</fullName>
    </recommendedName>
</protein>
<dbReference type="Pfam" id="PF09799">
    <property type="entry name" value="Transmemb_17"/>
    <property type="match status" value="1"/>
</dbReference>
<dbReference type="GeneTree" id="ENSGT00940000178914"/>
<dbReference type="GO" id="GO:0035869">
    <property type="term" value="C:ciliary transition zone"/>
    <property type="evidence" value="ECO:0007669"/>
    <property type="project" value="TreeGrafter"/>
</dbReference>
<dbReference type="InterPro" id="IPR019184">
    <property type="entry name" value="Uncharacterised_TM-17"/>
</dbReference>
<dbReference type="Proteomes" id="UP000007635">
    <property type="component" value="Chromosome XIX"/>
</dbReference>
<feature type="transmembrane region" description="Helical" evidence="7">
    <location>
        <begin position="43"/>
        <end position="66"/>
    </location>
</feature>
<evidence type="ECO:0000256" key="4">
    <source>
        <dbReference type="ARBA" id="ARBA00022989"/>
    </source>
</evidence>